<keyword evidence="2" id="KW-1185">Reference proteome</keyword>
<dbReference type="Proteomes" id="UP000249499">
    <property type="component" value="Plasmid pRt1078"/>
</dbReference>
<reference evidence="2" key="2">
    <citation type="journal article" date="2023" name="MicrobiologyOpen">
        <title>Genomics of the tumorigenes clade of the family Rhizobiaceae and description of Rhizobium rhododendri sp. nov.</title>
        <authorList>
            <person name="Kuzmanovic N."/>
            <person name="diCenzo G.C."/>
            <person name="Bunk B."/>
            <person name="Sproeer C."/>
            <person name="Fruehling A."/>
            <person name="Neumann-Schaal M."/>
            <person name="Overmann J."/>
            <person name="Smalla K."/>
        </authorList>
    </citation>
    <scope>NUCLEOTIDE SEQUENCE [LARGE SCALE GENOMIC DNA]</scope>
    <source>
        <strain evidence="2">1078</strain>
        <plasmid evidence="2">pRt1078</plasmid>
    </source>
</reference>
<reference evidence="1 2" key="1">
    <citation type="journal article" date="2018" name="Sci. Rep.">
        <title>Rhizobium tumorigenes sp. nov., a novel plant tumorigenic bacterium isolated from cane gall tumors on thornless blackberry.</title>
        <authorList>
            <person name="Kuzmanovi N."/>
            <person name="Smalla K."/>
            <person name="Gronow S."/>
            <person name="PuBawska J."/>
        </authorList>
    </citation>
    <scope>NUCLEOTIDE SEQUENCE [LARGE SCALE GENOMIC DNA]</scope>
    <source>
        <strain evidence="1 2">1078</strain>
    </source>
</reference>
<dbReference type="KEGG" id="rtu:PR017_19100"/>
<keyword evidence="1" id="KW-0614">Plasmid</keyword>
<name>A0AAF1KGS2_9HYPH</name>
<dbReference type="RefSeq" id="WP_154677474.1">
    <property type="nucleotide sequence ID" value="NZ_CP117256.1"/>
</dbReference>
<sequence>MLTLASRGTDNLIMRESLPELADDPHDNGIISSVMLPVGSGLEVSRYDPD</sequence>
<organism evidence="1 2">
    <name type="scientific">Rhizobium tumorigenes</name>
    <dbReference type="NCBI Taxonomy" id="2041385"/>
    <lineage>
        <taxon>Bacteria</taxon>
        <taxon>Pseudomonadati</taxon>
        <taxon>Pseudomonadota</taxon>
        <taxon>Alphaproteobacteria</taxon>
        <taxon>Hyphomicrobiales</taxon>
        <taxon>Rhizobiaceae</taxon>
        <taxon>Rhizobium/Agrobacterium group</taxon>
        <taxon>Rhizobium</taxon>
    </lineage>
</organism>
<dbReference type="AlphaFoldDB" id="A0AAF1KGS2"/>
<evidence type="ECO:0000313" key="1">
    <source>
        <dbReference type="EMBL" id="WFR97997.1"/>
    </source>
</evidence>
<proteinExistence type="predicted"/>
<geneLocation type="plasmid" evidence="1 2">
    <name>pRt1078</name>
</geneLocation>
<dbReference type="EMBL" id="CP117256">
    <property type="protein sequence ID" value="WFR97997.1"/>
    <property type="molecule type" value="Genomic_DNA"/>
</dbReference>
<protein>
    <submittedName>
        <fullName evidence="1">Uncharacterized protein</fullName>
    </submittedName>
</protein>
<evidence type="ECO:0000313" key="2">
    <source>
        <dbReference type="Proteomes" id="UP000249499"/>
    </source>
</evidence>
<gene>
    <name evidence="1" type="ORF">PR017_19100</name>
</gene>
<accession>A0AAF1KGS2</accession>